<name>A0A649UIM6_EUCUL</name>
<keyword evidence="7 10" id="KW-0539">Nucleus</keyword>
<evidence type="ECO:0000313" key="12">
    <source>
        <dbReference type="EMBL" id="QGJ03868.1"/>
    </source>
</evidence>
<evidence type="ECO:0000256" key="4">
    <source>
        <dbReference type="ARBA" id="ARBA00023015"/>
    </source>
</evidence>
<dbReference type="Gene3D" id="2.30.30.1040">
    <property type="match status" value="1"/>
</dbReference>
<evidence type="ECO:0000256" key="10">
    <source>
        <dbReference type="RuleBase" id="RU004561"/>
    </source>
</evidence>
<feature type="domain" description="TF-B3" evidence="11">
    <location>
        <begin position="156"/>
        <end position="258"/>
    </location>
</feature>
<evidence type="ECO:0000256" key="9">
    <source>
        <dbReference type="ARBA" id="ARBA00033478"/>
    </source>
</evidence>
<dbReference type="InterPro" id="IPR003340">
    <property type="entry name" value="B3_DNA-bd"/>
</dbReference>
<dbReference type="PANTHER" id="PTHR31384">
    <property type="entry name" value="AUXIN RESPONSE FACTOR 4-RELATED"/>
    <property type="match status" value="1"/>
</dbReference>
<dbReference type="FunFam" id="2.40.330.10:FF:000001">
    <property type="entry name" value="Auxin response factor"/>
    <property type="match status" value="1"/>
</dbReference>
<dbReference type="InterPro" id="IPR015300">
    <property type="entry name" value="DNA-bd_pseudobarrel_sf"/>
</dbReference>
<accession>A0A649UIM6</accession>
<dbReference type="GO" id="GO:0005634">
    <property type="term" value="C:nucleus"/>
    <property type="evidence" value="ECO:0007669"/>
    <property type="project" value="UniProtKB-SubCell"/>
</dbReference>
<evidence type="ECO:0000256" key="8">
    <source>
        <dbReference type="ARBA" id="ARBA00023294"/>
    </source>
</evidence>
<sequence>MCGMIDLNTVNEDGDEPATLTLDSSSSTLDSGSDSGKLASVAVSSSSSSLCLELWHACAGPMISLPKKGSSVVYLPQGHLEHVSDLPAVAFRLPPHVFCRVLDVELHAEGADDEVYAKVSLLPDDRVERKWKEGKGEADVDEDDIEMAATTTPHMFCKTLTASDTSTHGGFSVPRRAAEDCFPPLDYKQQRPSQEIVAKDLYGIEWRFRHIYRGQPRRHLLTTGWSAFVNKKKLVSGDAVLFLRSGNGELRLGVRKATLVKNDTCFSALCSQQLEASTITSMVNAISKGCPFRICYNPRAGLSECMIPFRKFSNSLAHSFSAGMRFRMRFESEDAAERRYTGLITEISDVDPVRWPGSNWRCLLVRWDDLKVTRHRVSPWEIEPSCSVAGPSGFVISGTKRTRNGLPIIKPDFPVPGDGTGMIDFGESLRFQKVLQGQENWGFNNCEGINAHIYQPSEMRRGFPGSNVSRISPVVNGVRNLIGNSETSYEGIGFSESFRFNKVLQGQEAFWNPLCRRSIAADKVQENSGPGIIDGAWKSRSSNMWSALIPGYNSPIHQSGTMVGMSSASSVLMLSAPAPTFNALYSFNDNGKHESSSFDVLQSHSGKYVSSSTSEHSSRKEGLIGATSFGLQNEPSQLGFSNIRAIQSPPQPVGGKVSSCESSCRLFGFSLTETSHAVTPEGNSLHVLSPCDSESLFMPRGEEQLQSESPVVSDVVGSSCTKGSDIHAVRDTLLDIALALNGVAKMIAEVYIWKEYSNLLFKYFDFRPSNDAMLLKAFKVQKTGSQLLDIMAGSLIYLVPRIGSNYFLRAKQLTLLPQRKQQF</sequence>
<evidence type="ECO:0000256" key="1">
    <source>
        <dbReference type="ARBA" id="ARBA00004123"/>
    </source>
</evidence>
<reference evidence="12" key="1">
    <citation type="submission" date="2019-04" db="EMBL/GenBank/DDBJ databases">
        <title>Genome-wide analysis of the auxin response factor gene family in Eucommia ulmoides.</title>
        <authorList>
            <person name="Liu M."/>
            <person name="Li L."/>
            <person name="Ye J."/>
            <person name="Zhou X."/>
            <person name="Li Z."/>
            <person name="Fan R."/>
            <person name="Xu J."/>
        </authorList>
    </citation>
    <scope>NUCLEOTIDE SEQUENCE</scope>
</reference>
<dbReference type="Pfam" id="PF06507">
    <property type="entry name" value="ARF_AD"/>
    <property type="match status" value="1"/>
</dbReference>
<comment type="subcellular location">
    <subcellularLocation>
        <location evidence="1 10">Nucleus</location>
    </subcellularLocation>
</comment>
<keyword evidence="8 10" id="KW-0927">Auxin signaling pathway</keyword>
<dbReference type="GO" id="GO:0009734">
    <property type="term" value="P:auxin-activated signaling pathway"/>
    <property type="evidence" value="ECO:0007669"/>
    <property type="project" value="UniProtKB-KW"/>
</dbReference>
<comment type="similarity">
    <text evidence="2 10">Belongs to the ARF family.</text>
</comment>
<dbReference type="PROSITE" id="PS50863">
    <property type="entry name" value="B3"/>
    <property type="match status" value="1"/>
</dbReference>
<keyword evidence="4 10" id="KW-0805">Transcription regulation</keyword>
<dbReference type="GO" id="GO:0003677">
    <property type="term" value="F:DNA binding"/>
    <property type="evidence" value="ECO:0007669"/>
    <property type="project" value="UniProtKB-KW"/>
</dbReference>
<dbReference type="GO" id="GO:0009835">
    <property type="term" value="P:fruit ripening"/>
    <property type="evidence" value="ECO:0007669"/>
    <property type="project" value="UniProtKB-KW"/>
</dbReference>
<keyword evidence="5 10" id="KW-0238">DNA-binding</keyword>
<dbReference type="Pfam" id="PF02362">
    <property type="entry name" value="B3"/>
    <property type="match status" value="1"/>
</dbReference>
<comment type="function">
    <text evidence="10">Auxin response factors (ARFs) are transcriptional factors that bind specifically to the DNA sequence 5'-TGTCTC-3' found in the auxin-responsive promoter elements (AuxREs).</text>
</comment>
<dbReference type="AlphaFoldDB" id="A0A649UIM6"/>
<dbReference type="SUPFAM" id="SSF101936">
    <property type="entry name" value="DNA-binding pseudobarrel domain"/>
    <property type="match status" value="1"/>
</dbReference>
<keyword evidence="9" id="KW-0292">Fruit ripening</keyword>
<evidence type="ECO:0000256" key="6">
    <source>
        <dbReference type="ARBA" id="ARBA00023163"/>
    </source>
</evidence>
<keyword evidence="3" id="KW-0217">Developmental protein</keyword>
<dbReference type="Gene3D" id="2.40.330.10">
    <property type="entry name" value="DNA-binding pseudobarrel domain"/>
    <property type="match status" value="1"/>
</dbReference>
<comment type="subunit">
    <text evidence="10">Homodimers and heterodimers.</text>
</comment>
<proteinExistence type="evidence at transcript level"/>
<dbReference type="InterPro" id="IPR010525">
    <property type="entry name" value="ARF_dom"/>
</dbReference>
<dbReference type="GO" id="GO:0006355">
    <property type="term" value="P:regulation of DNA-templated transcription"/>
    <property type="evidence" value="ECO:0007669"/>
    <property type="project" value="InterPro"/>
</dbReference>
<evidence type="ECO:0000259" key="11">
    <source>
        <dbReference type="PROSITE" id="PS50863"/>
    </source>
</evidence>
<dbReference type="InterPro" id="IPR044835">
    <property type="entry name" value="ARF_plant"/>
</dbReference>
<organism evidence="12">
    <name type="scientific">Eucommia ulmoides</name>
    <name type="common">Hardy rubber tree</name>
    <dbReference type="NCBI Taxonomy" id="4392"/>
    <lineage>
        <taxon>Eukaryota</taxon>
        <taxon>Viridiplantae</taxon>
        <taxon>Streptophyta</taxon>
        <taxon>Embryophyta</taxon>
        <taxon>Tracheophyta</taxon>
        <taxon>Spermatophyta</taxon>
        <taxon>Magnoliopsida</taxon>
        <taxon>eudicotyledons</taxon>
        <taxon>Gunneridae</taxon>
        <taxon>Pentapetalae</taxon>
        <taxon>asterids</taxon>
        <taxon>lamiids</taxon>
        <taxon>Garryales</taxon>
        <taxon>Eucommiaceae</taxon>
        <taxon>Eucommia</taxon>
    </lineage>
</organism>
<dbReference type="FunFam" id="2.30.30.1040:FF:000001">
    <property type="entry name" value="Auxin response factor"/>
    <property type="match status" value="1"/>
</dbReference>
<dbReference type="PANTHER" id="PTHR31384:SF5">
    <property type="entry name" value="AUXIN RESPONSE FACTOR 3"/>
    <property type="match status" value="1"/>
</dbReference>
<evidence type="ECO:0000256" key="5">
    <source>
        <dbReference type="ARBA" id="ARBA00023125"/>
    </source>
</evidence>
<evidence type="ECO:0000256" key="3">
    <source>
        <dbReference type="ARBA" id="ARBA00022473"/>
    </source>
</evidence>
<dbReference type="EMBL" id="MK850476">
    <property type="protein sequence ID" value="QGJ03868.1"/>
    <property type="molecule type" value="mRNA"/>
</dbReference>
<protein>
    <recommendedName>
        <fullName evidence="10">Auxin response factor</fullName>
    </recommendedName>
</protein>
<keyword evidence="6 10" id="KW-0804">Transcription</keyword>
<dbReference type="CDD" id="cd10017">
    <property type="entry name" value="B3_DNA"/>
    <property type="match status" value="1"/>
</dbReference>
<dbReference type="SMART" id="SM01019">
    <property type="entry name" value="B3"/>
    <property type="match status" value="1"/>
</dbReference>
<evidence type="ECO:0000256" key="2">
    <source>
        <dbReference type="ARBA" id="ARBA00007853"/>
    </source>
</evidence>
<evidence type="ECO:0000256" key="7">
    <source>
        <dbReference type="ARBA" id="ARBA00023242"/>
    </source>
</evidence>